<proteinExistence type="predicted"/>
<protein>
    <recommendedName>
        <fullName evidence="3">ILEI/PANDER domain-containing protein</fullName>
    </recommendedName>
</protein>
<name>A0A8C4WR72_9SAUR</name>
<reference evidence="4" key="1">
    <citation type="submission" date="2019-06" db="EMBL/GenBank/DDBJ databases">
        <title>G10K-VGP Goodes thornscrub tortoise genome, primary haplotype.</title>
        <authorList>
            <person name="Murphy B."/>
            <person name="Edwards T."/>
            <person name="Rhie A."/>
            <person name="Koren S."/>
            <person name="Phillippy A."/>
            <person name="Fedrigo O."/>
            <person name="Haase B."/>
            <person name="Mountcastle J."/>
            <person name="Lewin H."/>
            <person name="Damas J."/>
            <person name="Howe K."/>
            <person name="Formenti G."/>
            <person name="Myers G."/>
            <person name="Durbin R."/>
            <person name="Jarvis E.D."/>
        </authorList>
    </citation>
    <scope>NUCLEOTIDE SEQUENCE [LARGE SCALE GENOMIC DNA]</scope>
</reference>
<sequence>MPAKTTAQCKIVAQLRWHLPVILTKPTSLCKFSPLSKVELQSSLPSFISVNGNKFPFKDVGVFTLVVDACVGTVTEKKIFLQANIKSIDEYLKTGIPQRSIVLLSTRGDIRNLNISEALMSLGTAKPAHLQNKGSIAFLGFRGNFKPSWAKLFTSPAGQGLGQIEKFIPLQMEELWLHQSEL</sequence>
<evidence type="ECO:0000256" key="2">
    <source>
        <dbReference type="PROSITE-ProRule" id="PRU01375"/>
    </source>
</evidence>
<evidence type="ECO:0000313" key="5">
    <source>
        <dbReference type="Proteomes" id="UP000694390"/>
    </source>
</evidence>
<dbReference type="PANTHER" id="PTHR15535">
    <property type="entry name" value="TRANSMEMBRANE PROTEIN 2-RELATED"/>
    <property type="match status" value="1"/>
</dbReference>
<keyword evidence="5" id="KW-1185">Reference proteome</keyword>
<dbReference type="GeneTree" id="ENSGT01000000221993"/>
<dbReference type="OrthoDB" id="120976at2759"/>
<keyword evidence="1 2" id="KW-0430">Lectin</keyword>
<evidence type="ECO:0000259" key="3">
    <source>
        <dbReference type="Pfam" id="PF15711"/>
    </source>
</evidence>
<dbReference type="Pfam" id="PF15711">
    <property type="entry name" value="ILEI"/>
    <property type="match status" value="1"/>
</dbReference>
<accession>A0A8C4WR72</accession>
<reference evidence="4" key="2">
    <citation type="submission" date="2025-08" db="UniProtKB">
        <authorList>
            <consortium name="Ensembl"/>
        </authorList>
    </citation>
    <scope>IDENTIFICATION</scope>
</reference>
<evidence type="ECO:0000256" key="1">
    <source>
        <dbReference type="ARBA" id="ARBA00022734"/>
    </source>
</evidence>
<organism evidence="4 5">
    <name type="scientific">Gopherus evgoodei</name>
    <name type="common">Goodes thornscrub tortoise</name>
    <dbReference type="NCBI Taxonomy" id="1825980"/>
    <lineage>
        <taxon>Eukaryota</taxon>
        <taxon>Metazoa</taxon>
        <taxon>Chordata</taxon>
        <taxon>Craniata</taxon>
        <taxon>Vertebrata</taxon>
        <taxon>Euteleostomi</taxon>
        <taxon>Archelosauria</taxon>
        <taxon>Testudinata</taxon>
        <taxon>Testudines</taxon>
        <taxon>Cryptodira</taxon>
        <taxon>Durocryptodira</taxon>
        <taxon>Testudinoidea</taxon>
        <taxon>Testudinidae</taxon>
        <taxon>Gopherus</taxon>
    </lineage>
</organism>
<dbReference type="PANTHER" id="PTHR15535:SF26">
    <property type="entry name" value="CELL SURFACE HYALURONIDASE"/>
    <property type="match status" value="1"/>
</dbReference>
<dbReference type="InterPro" id="IPR039477">
    <property type="entry name" value="ILEI/PANDER_dom"/>
</dbReference>
<evidence type="ECO:0000313" key="4">
    <source>
        <dbReference type="Ensembl" id="ENSGEVP00005017873.1"/>
    </source>
</evidence>
<dbReference type="Proteomes" id="UP000694390">
    <property type="component" value="Chromosome 6"/>
</dbReference>
<dbReference type="PROSITE" id="PS52031">
    <property type="entry name" value="GG_LECTIN"/>
    <property type="match status" value="1"/>
</dbReference>
<dbReference type="AlphaFoldDB" id="A0A8C4WR72"/>
<feature type="domain" description="ILEI/PANDER" evidence="3">
    <location>
        <begin position="61"/>
        <end position="144"/>
    </location>
</feature>
<dbReference type="GO" id="GO:0030246">
    <property type="term" value="F:carbohydrate binding"/>
    <property type="evidence" value="ECO:0007669"/>
    <property type="project" value="UniProtKB-UniRule"/>
</dbReference>
<dbReference type="Ensembl" id="ENSGEVT00005018778.1">
    <property type="protein sequence ID" value="ENSGEVP00005017873.1"/>
    <property type="gene ID" value="ENSGEVG00005012691.1"/>
</dbReference>
<dbReference type="InterPro" id="IPR052252">
    <property type="entry name" value="CEMIP/CEMIP2"/>
</dbReference>
<reference evidence="4" key="3">
    <citation type="submission" date="2025-09" db="UniProtKB">
        <authorList>
            <consortium name="Ensembl"/>
        </authorList>
    </citation>
    <scope>IDENTIFICATION</scope>
</reference>